<accession>W1P135</accession>
<dbReference type="FunFam" id="1.25.10.10:FF:000331">
    <property type="entry name" value="Phosphoprotein phosphatase, putative"/>
    <property type="match status" value="1"/>
</dbReference>
<dbReference type="Gene3D" id="1.25.10.10">
    <property type="entry name" value="Leucine-rich Repeat Variant"/>
    <property type="match status" value="1"/>
</dbReference>
<evidence type="ECO:0000313" key="3">
    <source>
        <dbReference type="EMBL" id="ERN03552.1"/>
    </source>
</evidence>
<dbReference type="KEGG" id="atr:18431778"/>
<dbReference type="AlphaFoldDB" id="W1P135"/>
<dbReference type="InterPro" id="IPR002554">
    <property type="entry name" value="PP2A_B56"/>
</dbReference>
<dbReference type="InterPro" id="IPR011989">
    <property type="entry name" value="ARM-like"/>
</dbReference>
<dbReference type="PANTHER" id="PTHR10257:SF60">
    <property type="entry name" value="SERINE_THREONINE PROTEIN PHOSPHATASE 2A 55 KDA REGULATORY SUBUNIT B' DELTA ISOFORM"/>
    <property type="match status" value="1"/>
</dbReference>
<reference evidence="4" key="1">
    <citation type="journal article" date="2013" name="Science">
        <title>The Amborella genome and the evolution of flowering plants.</title>
        <authorList>
            <consortium name="Amborella Genome Project"/>
        </authorList>
    </citation>
    <scope>NUCLEOTIDE SEQUENCE [LARGE SCALE GENOMIC DNA]</scope>
</reference>
<dbReference type="EMBL" id="KI394353">
    <property type="protein sequence ID" value="ERN03552.1"/>
    <property type="molecule type" value="Genomic_DNA"/>
</dbReference>
<evidence type="ECO:0000256" key="2">
    <source>
        <dbReference type="SAM" id="MobiDB-lite"/>
    </source>
</evidence>
<organism evidence="3 4">
    <name type="scientific">Amborella trichopoda</name>
    <dbReference type="NCBI Taxonomy" id="13333"/>
    <lineage>
        <taxon>Eukaryota</taxon>
        <taxon>Viridiplantae</taxon>
        <taxon>Streptophyta</taxon>
        <taxon>Embryophyta</taxon>
        <taxon>Tracheophyta</taxon>
        <taxon>Spermatophyta</taxon>
        <taxon>Magnoliopsida</taxon>
        <taxon>Amborellales</taxon>
        <taxon>Amborellaceae</taxon>
        <taxon>Amborella</taxon>
    </lineage>
</organism>
<dbReference type="HOGENOM" id="CLU_012437_4_1_1"/>
<dbReference type="Proteomes" id="UP000017836">
    <property type="component" value="Unassembled WGS sequence"/>
</dbReference>
<dbReference type="SUPFAM" id="SSF48371">
    <property type="entry name" value="ARM repeat"/>
    <property type="match status" value="1"/>
</dbReference>
<evidence type="ECO:0000313" key="4">
    <source>
        <dbReference type="Proteomes" id="UP000017836"/>
    </source>
</evidence>
<comment type="similarity">
    <text evidence="1">Belongs to the phosphatase 2A regulatory subunit.</text>
</comment>
<dbReference type="PANTHER" id="PTHR10257">
    <property type="entry name" value="SERINE/THREONINE PROTEIN PHOSPHATASE 2A PP2A REGULATORY SUBUNIT B"/>
    <property type="match status" value="1"/>
</dbReference>
<dbReference type="OMA" id="CGTITQS"/>
<dbReference type="GO" id="GO:0051177">
    <property type="term" value="P:meiotic sister chromatid cohesion"/>
    <property type="evidence" value="ECO:0000318"/>
    <property type="project" value="GO_Central"/>
</dbReference>
<dbReference type="GO" id="GO:0072542">
    <property type="term" value="F:protein phosphatase activator activity"/>
    <property type="evidence" value="ECO:0000318"/>
    <property type="project" value="GO_Central"/>
</dbReference>
<dbReference type="PIRSF" id="PIRSF028043">
    <property type="entry name" value="PP2A_B56"/>
    <property type="match status" value="1"/>
</dbReference>
<dbReference type="eggNOG" id="KOG2085">
    <property type="taxonomic scope" value="Eukaryota"/>
</dbReference>
<gene>
    <name evidence="3" type="ORF">AMTR_s00042p00019010</name>
</gene>
<proteinExistence type="inferred from homology"/>
<protein>
    <recommendedName>
        <fullName evidence="1">Serine/threonine protein phosphatase 2A regulatory subunit</fullName>
    </recommendedName>
</protein>
<dbReference type="OrthoDB" id="10264446at2759"/>
<keyword evidence="4" id="KW-1185">Reference proteome</keyword>
<dbReference type="GO" id="GO:0000159">
    <property type="term" value="C:protein phosphatase type 2A complex"/>
    <property type="evidence" value="ECO:0007669"/>
    <property type="project" value="UniProtKB-UniRule"/>
</dbReference>
<dbReference type="STRING" id="13333.W1P135"/>
<sequence>MIKQFLSKLPRKNPKPDSPTTFSSPLITEPSISGRRTSSAVFPANFDPLSSLKEAPASEKQSLLISKLNLCTLISHSSNSQPLNETDQELRHQTLIEILDFVNLGSCKFNEQVMEALCNMISAHIFRVLPPSIRSSTVFSPQSAMDIDEDEPAMDPAWPYLQIVYDLLLKFVASSNTDPKAVKKYLDHSFVFRLLELFDSEDPREREALKKILHRIYGKFMVHRPFIRKTVSNIFYRFVFETERHNGIAELLEVLGSIISGFALPLKEEHKMFLVRALIPLHKAKNIGAYLQQLSFSVIQFVEKEPKLAGTVITGLLKYWPATNSQKEVMFLGELEEVLEVTNGVEFQRIMVPLCRRIALCINSSHFQVAERALFLWNNEHIVSLIAQNRQVILTLVYQALERNTRSHWNQAVLNLTLNVRKMFSEMDEELFQMFQSNYEEEEAKAKGVEEKRRLTWERLEAAAKSGPSDPAKNTAVLVTPLIICTPLC</sequence>
<comment type="function">
    <text evidence="1">The B regulatory subunit might modulate substrate selectivity and catalytic activity, and also might direct the localization of the catalytic enzyme to a particular subcellular compartment.</text>
</comment>
<feature type="region of interest" description="Disordered" evidence="2">
    <location>
        <begin position="1"/>
        <end position="34"/>
    </location>
</feature>
<evidence type="ECO:0000256" key="1">
    <source>
        <dbReference type="PIRNR" id="PIRNR028043"/>
    </source>
</evidence>
<dbReference type="InterPro" id="IPR016024">
    <property type="entry name" value="ARM-type_fold"/>
</dbReference>
<dbReference type="GO" id="GO:0007165">
    <property type="term" value="P:signal transduction"/>
    <property type="evidence" value="ECO:0007669"/>
    <property type="project" value="InterPro"/>
</dbReference>
<feature type="compositionally biased region" description="Polar residues" evidence="2">
    <location>
        <begin position="18"/>
        <end position="34"/>
    </location>
</feature>
<dbReference type="Gramene" id="ERN03552">
    <property type="protein sequence ID" value="ERN03552"/>
    <property type="gene ID" value="AMTR_s00042p00019010"/>
</dbReference>
<name>W1P135_AMBTC</name>
<dbReference type="Pfam" id="PF01603">
    <property type="entry name" value="B56"/>
    <property type="match status" value="1"/>
</dbReference>